<evidence type="ECO:0008006" key="3">
    <source>
        <dbReference type="Google" id="ProtNLM"/>
    </source>
</evidence>
<dbReference type="Gene3D" id="1.20.1270.360">
    <property type="match status" value="1"/>
</dbReference>
<dbReference type="InterPro" id="IPR005560">
    <property type="entry name" value="Csp_YhjQ"/>
</dbReference>
<evidence type="ECO:0000313" key="2">
    <source>
        <dbReference type="Proteomes" id="UP000018838"/>
    </source>
</evidence>
<protein>
    <recommendedName>
        <fullName evidence="3">Four-helix bundle copper-binding protein</fullName>
    </recommendedName>
</protein>
<dbReference type="AlphaFoldDB" id="W0BII3"/>
<evidence type="ECO:0000313" key="1">
    <source>
        <dbReference type="EMBL" id="AHE68516.1"/>
    </source>
</evidence>
<dbReference type="eggNOG" id="ENOG5032SB1">
    <property type="taxonomic scope" value="Bacteria"/>
</dbReference>
<dbReference type="RefSeq" id="WP_025386788.1">
    <property type="nucleotide sequence ID" value="NZ_CP004007.1"/>
</dbReference>
<dbReference type="Proteomes" id="UP000018838">
    <property type="component" value="Plasmid unnamed"/>
</dbReference>
<gene>
    <name evidence="1" type="ORF">Loa_50p0038</name>
</gene>
<dbReference type="PANTHER" id="PTHR37310">
    <property type="entry name" value="CYTOPLASMIC PROTEIN-RELATED"/>
    <property type="match status" value="1"/>
</dbReference>
<dbReference type="CDD" id="cd08026">
    <property type="entry name" value="DUF326"/>
    <property type="match status" value="1"/>
</dbReference>
<geneLocation type="plasmid" evidence="2"/>
<sequence length="110" mass="12349">MSHHEYQSCIEACLKCAIECEHCATACLNESQVKDMVECIQLDRDCALICSLAAKLMARGSKYAQEMCALCAKVCRDCAKECEQHKHHEHCLKCAEACRKCAEECEKMAN</sequence>
<keyword evidence="1" id="KW-0614">Plasmid</keyword>
<proteinExistence type="predicted"/>
<accession>W0BII3</accession>
<dbReference type="EMBL" id="CP004007">
    <property type="protein sequence ID" value="AHE68516.1"/>
    <property type="molecule type" value="Genomic_DNA"/>
</dbReference>
<dbReference type="PANTHER" id="PTHR37310:SF1">
    <property type="entry name" value="CYTOPLASMIC PROTEIN"/>
    <property type="match status" value="1"/>
</dbReference>
<dbReference type="HOGENOM" id="CLU_142273_1_0_6"/>
<organism evidence="1 2">
    <name type="scientific">Legionella oakridgensis ATCC 33761 = DSM 21215</name>
    <dbReference type="NCBI Taxonomy" id="1268635"/>
    <lineage>
        <taxon>Bacteria</taxon>
        <taxon>Pseudomonadati</taxon>
        <taxon>Pseudomonadota</taxon>
        <taxon>Gammaproteobacteria</taxon>
        <taxon>Legionellales</taxon>
        <taxon>Legionellaceae</taxon>
        <taxon>Legionella</taxon>
    </lineage>
</organism>
<keyword evidence="2" id="KW-1185">Reference proteome</keyword>
<dbReference type="PATRIC" id="fig|1268635.3.peg.3068"/>
<dbReference type="Pfam" id="PF03860">
    <property type="entry name" value="Csp"/>
    <property type="match status" value="1"/>
</dbReference>
<reference evidence="1 2" key="1">
    <citation type="journal article" date="2013" name="Int. J. Med. Microbiol.">
        <title>Legionella oakridgensis ATCC 33761 genome sequence and phenotypic characterization reveals its replication capacity in amoebae.</title>
        <authorList>
            <person name="Brzuszkiewicz E."/>
            <person name="Schulz T."/>
            <person name="Rydzewski K."/>
            <person name="Daniel R."/>
            <person name="Gillmaier N."/>
            <person name="Dittmann C."/>
            <person name="Holland G."/>
            <person name="Schunder E."/>
            <person name="Lautner M."/>
            <person name="Eisenreich W."/>
            <person name="Luck C."/>
            <person name="Heuner K."/>
        </authorList>
    </citation>
    <scope>NUCLEOTIDE SEQUENCE [LARGE SCALE GENOMIC DNA]</scope>
    <source>
        <strain>OR-10</strain>
        <strain evidence="2">ATCC 33761</strain>
        <plasmid evidence="2">Plasmid</plasmid>
    </source>
</reference>
<name>W0BII3_9GAMM</name>
<dbReference type="KEGG" id="lok:Loa_50p0038"/>
<dbReference type="InterPro" id="IPR044543">
    <property type="entry name" value="YHJQ-like"/>
</dbReference>